<dbReference type="Gene3D" id="3.50.30.50">
    <property type="entry name" value="Putative cyclase"/>
    <property type="match status" value="1"/>
</dbReference>
<proteinExistence type="predicted"/>
<accession>A0A644UGQ7</accession>
<sequence>MKYIDLSHKLNKDTQVYPGDPKFVIEKFSTADDDYFLSNINGSPHTGTHIDAPYHYIKNGKKVDDLDINTLIGKATILKTKREIVNDSINIKDIDIKNPIEKIVILKTEWYKHWGNDDYFTKNPYISNELADMLIENKVKGVAIDTCSVDKIGETKIHKRFLKNDIWIVENLTNLNKLSKNNYYSYFIPMNIDAEASYIRAFVKDE</sequence>
<reference evidence="1" key="1">
    <citation type="submission" date="2019-08" db="EMBL/GenBank/DDBJ databases">
        <authorList>
            <person name="Kucharzyk K."/>
            <person name="Murdoch R.W."/>
            <person name="Higgins S."/>
            <person name="Loffler F."/>
        </authorList>
    </citation>
    <scope>NUCLEOTIDE SEQUENCE</scope>
</reference>
<gene>
    <name evidence="1" type="primary">kynB_4</name>
    <name evidence="1" type="ORF">SDC9_23942</name>
</gene>
<dbReference type="GO" id="GO:0019441">
    <property type="term" value="P:L-tryptophan catabolic process to kynurenine"/>
    <property type="evidence" value="ECO:0007669"/>
    <property type="project" value="InterPro"/>
</dbReference>
<dbReference type="InterPro" id="IPR007325">
    <property type="entry name" value="KFase/CYL"/>
</dbReference>
<protein>
    <submittedName>
        <fullName evidence="1">Kynurenine formamidase</fullName>
        <ecNumber evidence="1">3.5.1.9</ecNumber>
    </submittedName>
</protein>
<evidence type="ECO:0000313" key="1">
    <source>
        <dbReference type="EMBL" id="MPL78081.1"/>
    </source>
</evidence>
<dbReference type="Pfam" id="PF04199">
    <property type="entry name" value="Cyclase"/>
    <property type="match status" value="1"/>
</dbReference>
<dbReference type="PANTHER" id="PTHR31118">
    <property type="entry name" value="CYCLASE-LIKE PROTEIN 2"/>
    <property type="match status" value="1"/>
</dbReference>
<keyword evidence="1" id="KW-0378">Hydrolase</keyword>
<name>A0A644UGQ7_9ZZZZ</name>
<dbReference type="InterPro" id="IPR037175">
    <property type="entry name" value="KFase_sf"/>
</dbReference>
<comment type="caution">
    <text evidence="1">The sequence shown here is derived from an EMBL/GenBank/DDBJ whole genome shotgun (WGS) entry which is preliminary data.</text>
</comment>
<dbReference type="EC" id="3.5.1.9" evidence="1"/>
<dbReference type="SUPFAM" id="SSF102198">
    <property type="entry name" value="Putative cyclase"/>
    <property type="match status" value="1"/>
</dbReference>
<dbReference type="AlphaFoldDB" id="A0A644UGQ7"/>
<dbReference type="EMBL" id="VSSQ01000113">
    <property type="protein sequence ID" value="MPL78081.1"/>
    <property type="molecule type" value="Genomic_DNA"/>
</dbReference>
<organism evidence="1">
    <name type="scientific">bioreactor metagenome</name>
    <dbReference type="NCBI Taxonomy" id="1076179"/>
    <lineage>
        <taxon>unclassified sequences</taxon>
        <taxon>metagenomes</taxon>
        <taxon>ecological metagenomes</taxon>
    </lineage>
</organism>
<dbReference type="PANTHER" id="PTHR31118:SF32">
    <property type="entry name" value="KYNURENINE FORMAMIDASE"/>
    <property type="match status" value="1"/>
</dbReference>
<dbReference type="GO" id="GO:0004061">
    <property type="term" value="F:arylformamidase activity"/>
    <property type="evidence" value="ECO:0007669"/>
    <property type="project" value="UniProtKB-EC"/>
</dbReference>